<feature type="cross-link" description="Glycyl lysine isopeptide (Lys-Gly) (interchain with G-Cter in SUMO2)" evidence="8">
    <location>
        <position position="237"/>
    </location>
</feature>
<keyword evidence="2" id="KW-0808">Transferase</keyword>
<dbReference type="GO" id="GO:0005524">
    <property type="term" value="F:ATP binding"/>
    <property type="evidence" value="ECO:0007669"/>
    <property type="project" value="UniProtKB-UniRule"/>
</dbReference>
<evidence type="ECO:0000256" key="5">
    <source>
        <dbReference type="ARBA" id="ARBA00022840"/>
    </source>
</evidence>
<dbReference type="InterPro" id="IPR008271">
    <property type="entry name" value="Ser/Thr_kinase_AS"/>
</dbReference>
<feature type="compositionally biased region" description="Low complexity" evidence="10">
    <location>
        <begin position="129"/>
        <end position="149"/>
    </location>
</feature>
<dbReference type="Gene3D" id="1.10.510.10">
    <property type="entry name" value="Transferase(Phosphotransferase) domain 1"/>
    <property type="match status" value="1"/>
</dbReference>
<feature type="compositionally biased region" description="Low complexity" evidence="10">
    <location>
        <begin position="603"/>
        <end position="615"/>
    </location>
</feature>
<dbReference type="SUPFAM" id="SSF56112">
    <property type="entry name" value="Protein kinase-like (PK-like)"/>
    <property type="match status" value="1"/>
</dbReference>
<accession>A0A1E5RHW6</accession>
<dbReference type="PROSITE" id="PS00107">
    <property type="entry name" value="PROTEIN_KINASE_ATP"/>
    <property type="match status" value="1"/>
</dbReference>
<dbReference type="InParanoid" id="A0A1E5RHW6"/>
<feature type="binding site" evidence="7">
    <location>
        <begin position="239"/>
        <end position="240"/>
    </location>
    <ligand>
        <name>ATP</name>
        <dbReference type="ChEBI" id="CHEBI:30616"/>
    </ligand>
</feature>
<name>A0A1E5RHW6_9ASCO</name>
<evidence type="ECO:0000256" key="4">
    <source>
        <dbReference type="ARBA" id="ARBA00022777"/>
    </source>
</evidence>
<evidence type="ECO:0000313" key="12">
    <source>
        <dbReference type="EMBL" id="OEJ86477.1"/>
    </source>
</evidence>
<dbReference type="InterPro" id="IPR030616">
    <property type="entry name" value="Aur-like"/>
</dbReference>
<feature type="compositionally biased region" description="Low complexity" evidence="10">
    <location>
        <begin position="568"/>
        <end position="596"/>
    </location>
</feature>
<evidence type="ECO:0000256" key="7">
    <source>
        <dbReference type="PIRSR" id="PIRSR630616-2"/>
    </source>
</evidence>
<feature type="binding site" evidence="7">
    <location>
        <position position="278"/>
    </location>
    <ligand>
        <name>ATP</name>
        <dbReference type="ChEBI" id="CHEBI:30616"/>
    </ligand>
</feature>
<dbReference type="InterPro" id="IPR000719">
    <property type="entry name" value="Prot_kinase_dom"/>
</dbReference>
<dbReference type="FunCoup" id="A0A1E5RHW6">
    <property type="interactions" value="256"/>
</dbReference>
<dbReference type="STRING" id="56408.A0A1E5RHW6"/>
<dbReference type="InterPro" id="IPR011009">
    <property type="entry name" value="Kinase-like_dom_sf"/>
</dbReference>
<sequence length="668" mass="75463">MTAKLHAPWPTFAGLQNTNLNNEHDDKNNTNDNHLTTKEELEKQICKYAIIQKDDEQLGDGQFSVVKACCNIKTKKKYAMKLIHKKLILDKLRLIQREVGILRLLRDEVKECEINASGKEATTDEKNNDTNNENQNQTENQSSTSICSTTSDSSVEEDCETEYLFKGHHHVLQLFDFFETKQHIVLITQLCDRGDLYDYIISNGSLNLNKTVRPYTACILSGLKFLHDNGIVHRDIKAENILFRMHSGNIVHNTTVKGKDNKKECPYDLKSHDLIIADFGLATFVENTSDMREYVGTLSYISPEIVACQHTKTMEYSDLIKIPSYDYKVDIWALGVLCYFMKFGYMPFDCETEQESLDCIKDGDYYLEEDEEEKLKKEHESHVEKEFLNFLQHCFTVDQHQRPSSTSLLSHPFVNKFFHDTVDLDETALQEIRPVLSTIQRSKSTASIYMKRPPSRTSSQNSLKSLSNHSASHVFLKNSSLTSLTSLAKDNLVAPNPSHHNHNYSSQPDNDNKNLHYSQLNSTFKLEPEISENYLMVGSYCESPSVFSSYTNSPMLSRGNSAANITMSSSSGNNNNNNTISSNSSNSKTAPSASSNLRMSAMSNNTGSTSNTSVSLMSFPNSQSNMGKYSSSNLKNNVPRSITPLKEEPNTAQNKETSNENAHPVFYL</sequence>
<feature type="compositionally biased region" description="Polar residues" evidence="10">
    <location>
        <begin position="650"/>
        <end position="661"/>
    </location>
</feature>
<dbReference type="SMART" id="SM00220">
    <property type="entry name" value="S_TKc"/>
    <property type="match status" value="1"/>
</dbReference>
<dbReference type="PROSITE" id="PS00108">
    <property type="entry name" value="PROTEIN_KINASE_ST"/>
    <property type="match status" value="1"/>
</dbReference>
<feature type="region of interest" description="Disordered" evidence="10">
    <location>
        <begin position="564"/>
        <end position="668"/>
    </location>
</feature>
<feature type="compositionally biased region" description="Basic and acidic residues" evidence="10">
    <location>
        <begin position="22"/>
        <end position="31"/>
    </location>
</feature>
<keyword evidence="1" id="KW-0723">Serine/threonine-protein kinase</keyword>
<dbReference type="AlphaFoldDB" id="A0A1E5RHW6"/>
<dbReference type="OrthoDB" id="40902at2759"/>
<dbReference type="InterPro" id="IPR017441">
    <property type="entry name" value="Protein_kinase_ATP_BS"/>
</dbReference>
<evidence type="ECO:0000256" key="10">
    <source>
        <dbReference type="SAM" id="MobiDB-lite"/>
    </source>
</evidence>
<gene>
    <name evidence="12" type="ORF">AWRI3579_g1036</name>
</gene>
<evidence type="ECO:0000259" key="11">
    <source>
        <dbReference type="PROSITE" id="PS50011"/>
    </source>
</evidence>
<keyword evidence="13" id="KW-1185">Reference proteome</keyword>
<dbReference type="EMBL" id="LPNM01000006">
    <property type="protein sequence ID" value="OEJ86477.1"/>
    <property type="molecule type" value="Genomic_DNA"/>
</dbReference>
<evidence type="ECO:0000256" key="1">
    <source>
        <dbReference type="ARBA" id="ARBA00022527"/>
    </source>
</evidence>
<dbReference type="Pfam" id="PF00069">
    <property type="entry name" value="Pkinase"/>
    <property type="match status" value="1"/>
</dbReference>
<evidence type="ECO:0000256" key="9">
    <source>
        <dbReference type="PROSITE-ProRule" id="PRU10141"/>
    </source>
</evidence>
<dbReference type="GO" id="GO:0004674">
    <property type="term" value="F:protein serine/threonine kinase activity"/>
    <property type="evidence" value="ECO:0007669"/>
    <property type="project" value="UniProtKB-KW"/>
</dbReference>
<feature type="compositionally biased region" description="Polar residues" evidence="10">
    <location>
        <begin position="616"/>
        <end position="640"/>
    </location>
</feature>
<evidence type="ECO:0000256" key="2">
    <source>
        <dbReference type="ARBA" id="ARBA00022679"/>
    </source>
</evidence>
<proteinExistence type="predicted"/>
<dbReference type="PROSITE" id="PS50011">
    <property type="entry name" value="PROTEIN_KINASE_DOM"/>
    <property type="match status" value="1"/>
</dbReference>
<organism evidence="12 13">
    <name type="scientific">Hanseniaspora osmophila</name>
    <dbReference type="NCBI Taxonomy" id="56408"/>
    <lineage>
        <taxon>Eukaryota</taxon>
        <taxon>Fungi</taxon>
        <taxon>Dikarya</taxon>
        <taxon>Ascomycota</taxon>
        <taxon>Saccharomycotina</taxon>
        <taxon>Saccharomycetes</taxon>
        <taxon>Saccharomycodales</taxon>
        <taxon>Saccharomycodaceae</taxon>
        <taxon>Hanseniaspora</taxon>
    </lineage>
</organism>
<feature type="active site" description="Proton acceptor" evidence="6">
    <location>
        <position position="235"/>
    </location>
</feature>
<evidence type="ECO:0000256" key="3">
    <source>
        <dbReference type="ARBA" id="ARBA00022741"/>
    </source>
</evidence>
<dbReference type="PANTHER" id="PTHR24350">
    <property type="entry name" value="SERINE/THREONINE-PROTEIN KINASE IAL-RELATED"/>
    <property type="match status" value="1"/>
</dbReference>
<feature type="binding site" evidence="9">
    <location>
        <position position="81"/>
    </location>
    <ligand>
        <name>ATP</name>
        <dbReference type="ChEBI" id="CHEBI:30616"/>
    </ligand>
</feature>
<protein>
    <submittedName>
        <fullName evidence="12">Serine/threonine-protein kinase TDA1</fullName>
    </submittedName>
</protein>
<keyword evidence="3 7" id="KW-0547">Nucleotide-binding</keyword>
<keyword evidence="4 12" id="KW-0418">Kinase</keyword>
<evidence type="ECO:0000256" key="8">
    <source>
        <dbReference type="PIRSR" id="PIRSR630616-3"/>
    </source>
</evidence>
<dbReference type="Proteomes" id="UP000095728">
    <property type="component" value="Unassembled WGS sequence"/>
</dbReference>
<keyword evidence="5 7" id="KW-0067">ATP-binding</keyword>
<feature type="compositionally biased region" description="Polar residues" evidence="10">
    <location>
        <begin position="503"/>
        <end position="516"/>
    </location>
</feature>
<reference evidence="13" key="1">
    <citation type="journal article" date="2016" name="Genome Announc.">
        <title>Genome sequences of three species of Hanseniaspora isolated from spontaneous wine fermentations.</title>
        <authorList>
            <person name="Sternes P.R."/>
            <person name="Lee D."/>
            <person name="Kutyna D.R."/>
            <person name="Borneman A.R."/>
        </authorList>
    </citation>
    <scope>NUCLEOTIDE SEQUENCE [LARGE SCALE GENOMIC DNA]</scope>
    <source>
        <strain evidence="13">AWRI3579</strain>
    </source>
</reference>
<comment type="caution">
    <text evidence="12">The sequence shown here is derived from an EMBL/GenBank/DDBJ whole genome shotgun (WGS) entry which is preliminary data.</text>
</comment>
<feature type="region of interest" description="Disordered" evidence="10">
    <location>
        <begin position="116"/>
        <end position="149"/>
    </location>
</feature>
<evidence type="ECO:0000313" key="13">
    <source>
        <dbReference type="Proteomes" id="UP000095728"/>
    </source>
</evidence>
<feature type="region of interest" description="Disordered" evidence="10">
    <location>
        <begin position="1"/>
        <end position="31"/>
    </location>
</feature>
<feature type="region of interest" description="Disordered" evidence="10">
    <location>
        <begin position="492"/>
        <end position="516"/>
    </location>
</feature>
<feature type="domain" description="Protein kinase" evidence="11">
    <location>
        <begin position="52"/>
        <end position="414"/>
    </location>
</feature>
<evidence type="ECO:0000256" key="6">
    <source>
        <dbReference type="PIRSR" id="PIRSR630616-1"/>
    </source>
</evidence>
<dbReference type="Gene3D" id="3.30.200.20">
    <property type="entry name" value="Phosphorylase Kinase, domain 1"/>
    <property type="match status" value="2"/>
</dbReference>